<dbReference type="NCBIfam" id="TIGR00756">
    <property type="entry name" value="PPR"/>
    <property type="match status" value="1"/>
</dbReference>
<dbReference type="GO" id="GO:0003723">
    <property type="term" value="F:RNA binding"/>
    <property type="evidence" value="ECO:0007669"/>
    <property type="project" value="InterPro"/>
</dbReference>
<dbReference type="PANTHER" id="PTHR47926">
    <property type="entry name" value="PENTATRICOPEPTIDE REPEAT-CONTAINING PROTEIN"/>
    <property type="match status" value="1"/>
</dbReference>
<feature type="coiled-coil region" evidence="3">
    <location>
        <begin position="3"/>
        <end position="37"/>
    </location>
</feature>
<dbReference type="InterPro" id="IPR011990">
    <property type="entry name" value="TPR-like_helical_dom_sf"/>
</dbReference>
<dbReference type="InterPro" id="IPR046960">
    <property type="entry name" value="PPR_At4g14850-like_plant"/>
</dbReference>
<protein>
    <recommendedName>
        <fullName evidence="7">Pentatricopeptide repeat-containing protein</fullName>
    </recommendedName>
</protein>
<dbReference type="GO" id="GO:0009451">
    <property type="term" value="P:RNA modification"/>
    <property type="evidence" value="ECO:0007669"/>
    <property type="project" value="InterPro"/>
</dbReference>
<proteinExistence type="predicted"/>
<reference evidence="5" key="2">
    <citation type="journal article" date="2022" name="Hortic Res">
        <title>The genome of Dioscorea zingiberensis sheds light on the biosynthesis, origin and evolution of the medicinally important diosgenin saponins.</title>
        <authorList>
            <person name="Li Y."/>
            <person name="Tan C."/>
            <person name="Li Z."/>
            <person name="Guo J."/>
            <person name="Li S."/>
            <person name="Chen X."/>
            <person name="Wang C."/>
            <person name="Dai X."/>
            <person name="Yang H."/>
            <person name="Song W."/>
            <person name="Hou L."/>
            <person name="Xu J."/>
            <person name="Tong Z."/>
            <person name="Xu A."/>
            <person name="Yuan X."/>
            <person name="Wang W."/>
            <person name="Yang Q."/>
            <person name="Chen L."/>
            <person name="Sun Z."/>
            <person name="Wang K."/>
            <person name="Pan B."/>
            <person name="Chen J."/>
            <person name="Bao Y."/>
            <person name="Liu F."/>
            <person name="Qi X."/>
            <person name="Gang D.R."/>
            <person name="Wen J."/>
            <person name="Li J."/>
        </authorList>
    </citation>
    <scope>NUCLEOTIDE SEQUENCE</scope>
    <source>
        <strain evidence="5">Dzin_1.0</strain>
    </source>
</reference>
<dbReference type="Pfam" id="PF13041">
    <property type="entry name" value="PPR_2"/>
    <property type="match status" value="1"/>
</dbReference>
<keyword evidence="1" id="KW-0677">Repeat</keyword>
<dbReference type="EMBL" id="JAGGNH010000008">
    <property type="protein sequence ID" value="KAJ0965211.1"/>
    <property type="molecule type" value="Genomic_DNA"/>
</dbReference>
<keyword evidence="6" id="KW-1185">Reference proteome</keyword>
<dbReference type="Proteomes" id="UP001085076">
    <property type="component" value="Miscellaneous, Linkage group lg08"/>
</dbReference>
<dbReference type="OrthoDB" id="552664at2759"/>
<comment type="caution">
    <text evidence="5">The sequence shown here is derived from an EMBL/GenBank/DDBJ whole genome shotgun (WGS) entry which is preliminary data.</text>
</comment>
<evidence type="ECO:0000313" key="6">
    <source>
        <dbReference type="Proteomes" id="UP001085076"/>
    </source>
</evidence>
<evidence type="ECO:0000256" key="4">
    <source>
        <dbReference type="SAM" id="MobiDB-lite"/>
    </source>
</evidence>
<dbReference type="GO" id="GO:0099402">
    <property type="term" value="P:plant organ development"/>
    <property type="evidence" value="ECO:0007669"/>
    <property type="project" value="UniProtKB-ARBA"/>
</dbReference>
<feature type="compositionally biased region" description="Basic and acidic residues" evidence="4">
    <location>
        <begin position="93"/>
        <end position="102"/>
    </location>
</feature>
<evidence type="ECO:0000256" key="2">
    <source>
        <dbReference type="PROSITE-ProRule" id="PRU00708"/>
    </source>
</evidence>
<name>A0A9D5C1Z2_9LILI</name>
<evidence type="ECO:0000313" key="5">
    <source>
        <dbReference type="EMBL" id="KAJ0965211.1"/>
    </source>
</evidence>
<feature type="compositionally biased region" description="Basic and acidic residues" evidence="4">
    <location>
        <begin position="70"/>
        <end position="83"/>
    </location>
</feature>
<dbReference type="PROSITE" id="PS51375">
    <property type="entry name" value="PPR"/>
    <property type="match status" value="1"/>
</dbReference>
<reference evidence="5" key="1">
    <citation type="submission" date="2021-03" db="EMBL/GenBank/DDBJ databases">
        <authorList>
            <person name="Li Z."/>
            <person name="Yang C."/>
        </authorList>
    </citation>
    <scope>NUCLEOTIDE SEQUENCE</scope>
    <source>
        <strain evidence="5">Dzin_1.0</strain>
        <tissue evidence="5">Leaf</tissue>
    </source>
</reference>
<dbReference type="Gene3D" id="1.25.40.10">
    <property type="entry name" value="Tetratricopeptide repeat domain"/>
    <property type="match status" value="2"/>
</dbReference>
<dbReference type="FunFam" id="1.25.40.10:FF:000158">
    <property type="entry name" value="pentatricopeptide repeat-containing protein At2g33680"/>
    <property type="match status" value="1"/>
</dbReference>
<feature type="repeat" description="PPR" evidence="2">
    <location>
        <begin position="866"/>
        <end position="900"/>
    </location>
</feature>
<evidence type="ECO:0000256" key="1">
    <source>
        <dbReference type="ARBA" id="ARBA00022737"/>
    </source>
</evidence>
<keyword evidence="3" id="KW-0175">Coiled coil</keyword>
<accession>A0A9D5C1Z2</accession>
<dbReference type="InterPro" id="IPR002885">
    <property type="entry name" value="PPR_rpt"/>
</dbReference>
<sequence>MAAEKLDARMDAMEERVEELQRELRREMEVMRGELQKLPSLQRGISAMMEKLDRVDLLLRRLEQPDRARAVEDDRAVRKRAEGDSSGVSSATREGEEARRPWETGGEGYRVRVRTESVGERESNLCFKPQLRWLEMPFLDGAKPEGWVNRVEPFLGLKQGGSIRDYCQNFELLTAPLKEVSELVNEKNHPKSLDAPQMFDEMELVQPVDVILGFDAWKNTLSDGVDGSPSHDLPVIDKIKCVGVILRRNGALAEFATVRHLLEVLEDRVDEMVPPLDPGDENIDEMVAPVDPGEQLGRLKNNATPDAKSFKSSSEKDGGLRAAGVGHILSHDGEVDHLNGRSQFMFRKGQRMYFQQGTEAEESLSEKCLMSQADDHDRVDATYRSASLLSTVFAKKPMSLLAVGQWGDTYLLHGALKLKYSRELRTMLARSDDSEGHRLRFKKLDTYILSRENVASVLIAVCEECEELLIEAGRNAQLIADMGLEAAFDAGKVYLAAIDKFDAMDSRDTVYAPDALFRRGRILQPRSHLQAHNSKEKMKLQIDESSLSKEEASLCINKVWMGHGLLNATSGFRNKCFGDNDGFIDCWAAVQVHSAGKLHDSWDDYNEDLLRGILERNDVFGDVLFAGYVQNGMQDRAFSLFRNMIYTNVRPNGFTLTSPLSGCSVPCYVKIGDSFQGYAIRVGLGAKTLICNSMITGTSEHGNAGNVHLVFDAMPGCDVFSWTAMVVAYTFNGNWCEARHIFVSTPEDNWTSWNTRRVVCLLNGKYIVDERPHKFSDHFIFVAYTLTLFCAKELSYDKPDYVSYNYALSTCAGKGALKLTRPINCKGIKSGFESGIGVKNARITAWGQCGCHWEAVKIFKCLSTPAKISWNTMLTGYSHNGRGNESLDFYEIMRKSGVEPNHVTFISLLSVCSYIEGVKKGQGFLNWMVNTRGIRPTMYHYASVVDLLGCAGLLFATAAMIRNRKIESDAAVWGALMGLGRLHWVTVSIGVCSAF</sequence>
<feature type="region of interest" description="Disordered" evidence="4">
    <location>
        <begin position="70"/>
        <end position="103"/>
    </location>
</feature>
<evidence type="ECO:0000256" key="3">
    <source>
        <dbReference type="SAM" id="Coils"/>
    </source>
</evidence>
<evidence type="ECO:0008006" key="7">
    <source>
        <dbReference type="Google" id="ProtNLM"/>
    </source>
</evidence>
<organism evidence="5 6">
    <name type="scientific">Dioscorea zingiberensis</name>
    <dbReference type="NCBI Taxonomy" id="325984"/>
    <lineage>
        <taxon>Eukaryota</taxon>
        <taxon>Viridiplantae</taxon>
        <taxon>Streptophyta</taxon>
        <taxon>Embryophyta</taxon>
        <taxon>Tracheophyta</taxon>
        <taxon>Spermatophyta</taxon>
        <taxon>Magnoliopsida</taxon>
        <taxon>Liliopsida</taxon>
        <taxon>Dioscoreales</taxon>
        <taxon>Dioscoreaceae</taxon>
        <taxon>Dioscorea</taxon>
    </lineage>
</organism>
<gene>
    <name evidence="5" type="ORF">J5N97_026349</name>
</gene>
<dbReference type="AlphaFoldDB" id="A0A9D5C1Z2"/>